<dbReference type="InterPro" id="IPR053175">
    <property type="entry name" value="DHMBA_Reg_Transcription_Factor"/>
</dbReference>
<accession>A0A9W9I820</accession>
<dbReference type="Pfam" id="PF11951">
    <property type="entry name" value="Fungal_trans_2"/>
    <property type="match status" value="1"/>
</dbReference>
<dbReference type="RefSeq" id="XP_056545017.1">
    <property type="nucleotide sequence ID" value="XM_056686275.1"/>
</dbReference>
<sequence length="518" mass="57247">MLVSPEASGSQTSLLHAIPFVASNAISLDTAGGCGWLGLAKVQMGPSAKPFGVGDAVLSVEIAVDGGCEALLHRDQNTFAQTAATKKWRRRAEDKDKSIVNIITQLPGQSLYEAAYNRLCYDFVIPWPGSLKRLPKLMSTTAPNSCLVSVVAAVAYANFHGRCKSHEAKAASGIHYGRALQKLATTLSDPADMQRDEILMVIFLLGMYEMLTSAARDGTWITHMQGTQSILAHRDNRNLTDEDHYLAILCVHMVIYHVTEAKSPPPHLQHWIQQIPFPMEFKKQLVIIMSSAAAVCAKLREQSTLITAGYPNELAKADLILLEEALAVDCQLQSWSTTLPSAWSVLSKHAITIEHSPSWIRELLAFPGAPEYTYRYSNRLAASDWNACRTTRLRLHLEILDFLSQRPCSSANLTTIKTNSLDAIRTLVTDIAWSVPYALNISPDGTSAFATPEGIPGLCSYMIMWSTFSTLICLQHESVQGQDFAHRAKWFRTVLKFLRDDMGIAKVDVFLQELPEIS</sequence>
<keyword evidence="2" id="KW-1185">Reference proteome</keyword>
<gene>
    <name evidence="1" type="ORF">N7482_004150</name>
</gene>
<dbReference type="AlphaFoldDB" id="A0A9W9I820"/>
<proteinExistence type="predicted"/>
<evidence type="ECO:0000313" key="1">
    <source>
        <dbReference type="EMBL" id="KAJ5168556.1"/>
    </source>
</evidence>
<reference evidence="1" key="2">
    <citation type="journal article" date="2023" name="IMA Fungus">
        <title>Comparative genomic study of the Penicillium genus elucidates a diverse pangenome and 15 lateral gene transfer events.</title>
        <authorList>
            <person name="Petersen C."/>
            <person name="Sorensen T."/>
            <person name="Nielsen M.R."/>
            <person name="Sondergaard T.E."/>
            <person name="Sorensen J.L."/>
            <person name="Fitzpatrick D.A."/>
            <person name="Frisvad J.C."/>
            <person name="Nielsen K.L."/>
        </authorList>
    </citation>
    <scope>NUCLEOTIDE SEQUENCE</scope>
    <source>
        <strain evidence="1">IBT 26290</strain>
    </source>
</reference>
<dbReference type="InterPro" id="IPR021858">
    <property type="entry name" value="Fun_TF"/>
</dbReference>
<evidence type="ECO:0000313" key="2">
    <source>
        <dbReference type="Proteomes" id="UP001149163"/>
    </source>
</evidence>
<name>A0A9W9I820_9EURO</name>
<dbReference type="EMBL" id="JAPQKN010000002">
    <property type="protein sequence ID" value="KAJ5168556.1"/>
    <property type="molecule type" value="Genomic_DNA"/>
</dbReference>
<comment type="caution">
    <text evidence="1">The sequence shown here is derived from an EMBL/GenBank/DDBJ whole genome shotgun (WGS) entry which is preliminary data.</text>
</comment>
<dbReference type="GeneID" id="81425451"/>
<dbReference type="PANTHER" id="PTHR38791">
    <property type="entry name" value="ZN(II)2CYS6 TRANSCRIPTION FACTOR (EUROFUNG)-RELATED-RELATED"/>
    <property type="match status" value="1"/>
</dbReference>
<organism evidence="1 2">
    <name type="scientific">Penicillium canariense</name>
    <dbReference type="NCBI Taxonomy" id="189055"/>
    <lineage>
        <taxon>Eukaryota</taxon>
        <taxon>Fungi</taxon>
        <taxon>Dikarya</taxon>
        <taxon>Ascomycota</taxon>
        <taxon>Pezizomycotina</taxon>
        <taxon>Eurotiomycetes</taxon>
        <taxon>Eurotiomycetidae</taxon>
        <taxon>Eurotiales</taxon>
        <taxon>Aspergillaceae</taxon>
        <taxon>Penicillium</taxon>
    </lineage>
</organism>
<dbReference type="PANTHER" id="PTHR38791:SF12">
    <property type="entry name" value="TRANSCRIPTION FACTOR DOMAIN-CONTAINING PROTEIN-RELATED"/>
    <property type="match status" value="1"/>
</dbReference>
<dbReference type="OrthoDB" id="2991872at2759"/>
<reference evidence="1" key="1">
    <citation type="submission" date="2022-11" db="EMBL/GenBank/DDBJ databases">
        <authorList>
            <person name="Petersen C."/>
        </authorList>
    </citation>
    <scope>NUCLEOTIDE SEQUENCE</scope>
    <source>
        <strain evidence="1">IBT 26290</strain>
    </source>
</reference>
<protein>
    <submittedName>
        <fullName evidence="1">Uncharacterized protein</fullName>
    </submittedName>
</protein>
<dbReference type="Proteomes" id="UP001149163">
    <property type="component" value="Unassembled WGS sequence"/>
</dbReference>